<accession>A0A814T3U0</accession>
<name>A0A814T3U0_9BILA</name>
<evidence type="ECO:0000259" key="1">
    <source>
        <dbReference type="Pfam" id="PF10551"/>
    </source>
</evidence>
<dbReference type="Pfam" id="PF10551">
    <property type="entry name" value="MULE"/>
    <property type="match status" value="1"/>
</dbReference>
<evidence type="ECO:0000313" key="2">
    <source>
        <dbReference type="EMBL" id="CAF1156107.1"/>
    </source>
</evidence>
<reference evidence="2" key="1">
    <citation type="submission" date="2021-02" db="EMBL/GenBank/DDBJ databases">
        <authorList>
            <person name="Nowell W R."/>
        </authorList>
    </citation>
    <scope>NUCLEOTIDE SEQUENCE</scope>
    <source>
        <strain evidence="2">Ploen Becks lab</strain>
    </source>
</reference>
<dbReference type="EMBL" id="CAJNOC010012916">
    <property type="protein sequence ID" value="CAF1156107.1"/>
    <property type="molecule type" value="Genomic_DNA"/>
</dbReference>
<protein>
    <recommendedName>
        <fullName evidence="1">MULE transposase domain-containing protein</fullName>
    </recommendedName>
</protein>
<feature type="non-terminal residue" evidence="2">
    <location>
        <position position="154"/>
    </location>
</feature>
<sequence length="154" mass="18393">MLVFGRSNPNRKMYPIVFGLVSNEETFDFLHFFESIKSLCRFFNINFEVRFLMQDAQAACAAAAKQSFPNVIVLMCWFHLKQCVKKHLDVKKCKQFKQMIENDITQMHYTMSLENFEMVKGEALARWSLYQDLNDFGIYFNSQWLQSQWTNWKL</sequence>
<dbReference type="OrthoDB" id="1902038at2759"/>
<gene>
    <name evidence="2" type="ORF">OXX778_LOCUS23467</name>
</gene>
<keyword evidence="3" id="KW-1185">Reference proteome</keyword>
<comment type="caution">
    <text evidence="2">The sequence shown here is derived from an EMBL/GenBank/DDBJ whole genome shotgun (WGS) entry which is preliminary data.</text>
</comment>
<organism evidence="2 3">
    <name type="scientific">Brachionus calyciflorus</name>
    <dbReference type="NCBI Taxonomy" id="104777"/>
    <lineage>
        <taxon>Eukaryota</taxon>
        <taxon>Metazoa</taxon>
        <taxon>Spiralia</taxon>
        <taxon>Gnathifera</taxon>
        <taxon>Rotifera</taxon>
        <taxon>Eurotatoria</taxon>
        <taxon>Monogononta</taxon>
        <taxon>Pseudotrocha</taxon>
        <taxon>Ploima</taxon>
        <taxon>Brachionidae</taxon>
        <taxon>Brachionus</taxon>
    </lineage>
</organism>
<dbReference type="AlphaFoldDB" id="A0A814T3U0"/>
<dbReference type="Proteomes" id="UP000663879">
    <property type="component" value="Unassembled WGS sequence"/>
</dbReference>
<dbReference type="InterPro" id="IPR018289">
    <property type="entry name" value="MULE_transposase_dom"/>
</dbReference>
<feature type="domain" description="MULE transposase" evidence="1">
    <location>
        <begin position="4"/>
        <end position="82"/>
    </location>
</feature>
<evidence type="ECO:0000313" key="3">
    <source>
        <dbReference type="Proteomes" id="UP000663879"/>
    </source>
</evidence>
<proteinExistence type="predicted"/>